<dbReference type="InterPro" id="IPR010998">
    <property type="entry name" value="Integrase_recombinase_N"/>
</dbReference>
<evidence type="ECO:0000256" key="1">
    <source>
        <dbReference type="ARBA" id="ARBA00008857"/>
    </source>
</evidence>
<evidence type="ECO:0000256" key="4">
    <source>
        <dbReference type="ARBA" id="ARBA00023172"/>
    </source>
</evidence>
<evidence type="ECO:0000256" key="5">
    <source>
        <dbReference type="PROSITE-ProRule" id="PRU01248"/>
    </source>
</evidence>
<reference evidence="8 9" key="1">
    <citation type="journal article" date="2014" name="Int. J. Syst. Evol. Microbiol.">
        <title>Listeria floridensis sp. nov., Listeria aquatica sp. nov., Listeria cornellensis sp. nov., Listeria riparia sp. nov. and Listeria grandensis sp. nov., from agricultural and natural environments.</title>
        <authorList>
            <person name="den Bakker H.C."/>
            <person name="Warchocki S."/>
            <person name="Wright E.M."/>
            <person name="Allred A.F."/>
            <person name="Ahlstrom C."/>
            <person name="Manuel C.S."/>
            <person name="Stasiewicz M.J."/>
            <person name="Burrell A."/>
            <person name="Roof S."/>
            <person name="Strawn L."/>
            <person name="Fortes E.D."/>
            <person name="Nightingale K.K."/>
            <person name="Kephart D."/>
            <person name="Wiedmann M."/>
        </authorList>
    </citation>
    <scope>NUCLEOTIDE SEQUENCE [LARGE SCALE GENOMIC DNA]</scope>
    <source>
        <strain evidence="8 9">FSL S10-1204</strain>
    </source>
</reference>
<keyword evidence="3 5" id="KW-0238">DNA-binding</keyword>
<dbReference type="InterPro" id="IPR004107">
    <property type="entry name" value="Integrase_SAM-like_N"/>
</dbReference>
<comment type="caution">
    <text evidence="8">The sequence shown here is derived from an EMBL/GenBank/DDBJ whole genome shotgun (WGS) entry which is preliminary data.</text>
</comment>
<evidence type="ECO:0000313" key="9">
    <source>
        <dbReference type="Proteomes" id="UP000019248"/>
    </source>
</evidence>
<feature type="domain" description="Tyr recombinase" evidence="6">
    <location>
        <begin position="182"/>
        <end position="394"/>
    </location>
</feature>
<proteinExistence type="inferred from homology"/>
<dbReference type="AlphaFoldDB" id="W7D8H8"/>
<keyword evidence="4" id="KW-0233">DNA recombination</keyword>
<dbReference type="InterPro" id="IPR011010">
    <property type="entry name" value="DNA_brk_join_enz"/>
</dbReference>
<dbReference type="Pfam" id="PF14659">
    <property type="entry name" value="Phage_int_SAM_3"/>
    <property type="match status" value="1"/>
</dbReference>
<keyword evidence="2" id="KW-0229">DNA integration</keyword>
<dbReference type="PROSITE" id="PS51900">
    <property type="entry name" value="CB"/>
    <property type="match status" value="1"/>
</dbReference>
<dbReference type="GO" id="GO:0003677">
    <property type="term" value="F:DNA binding"/>
    <property type="evidence" value="ECO:0007669"/>
    <property type="project" value="UniProtKB-UniRule"/>
</dbReference>
<dbReference type="Pfam" id="PF14657">
    <property type="entry name" value="Arm-DNA-bind_4"/>
    <property type="match status" value="1"/>
</dbReference>
<dbReference type="InterPro" id="IPR050090">
    <property type="entry name" value="Tyrosine_recombinase_XerCD"/>
</dbReference>
<dbReference type="OrthoDB" id="9803188at2"/>
<dbReference type="Proteomes" id="UP000019248">
    <property type="component" value="Unassembled WGS sequence"/>
</dbReference>
<dbReference type="SUPFAM" id="SSF56349">
    <property type="entry name" value="DNA breaking-rejoining enzymes"/>
    <property type="match status" value="1"/>
</dbReference>
<dbReference type="Gene3D" id="1.10.150.130">
    <property type="match status" value="1"/>
</dbReference>
<dbReference type="PANTHER" id="PTHR30349">
    <property type="entry name" value="PHAGE INTEGRASE-RELATED"/>
    <property type="match status" value="1"/>
</dbReference>
<dbReference type="InterPro" id="IPR002104">
    <property type="entry name" value="Integrase_catalytic"/>
</dbReference>
<organism evidence="8 9">
    <name type="scientific">Listeria riparia FSL S10-1204</name>
    <dbReference type="NCBI Taxonomy" id="1265816"/>
    <lineage>
        <taxon>Bacteria</taxon>
        <taxon>Bacillati</taxon>
        <taxon>Bacillota</taxon>
        <taxon>Bacilli</taxon>
        <taxon>Bacillales</taxon>
        <taxon>Listeriaceae</taxon>
        <taxon>Listeria</taxon>
    </lineage>
</organism>
<evidence type="ECO:0000259" key="7">
    <source>
        <dbReference type="PROSITE" id="PS51900"/>
    </source>
</evidence>
<accession>W7D8H8</accession>
<dbReference type="PROSITE" id="PS51898">
    <property type="entry name" value="TYR_RECOMBINASE"/>
    <property type="match status" value="1"/>
</dbReference>
<feature type="domain" description="Core-binding (CB)" evidence="7">
    <location>
        <begin position="67"/>
        <end position="149"/>
    </location>
</feature>
<protein>
    <submittedName>
        <fullName evidence="8">Integrase</fullName>
    </submittedName>
</protein>
<dbReference type="GO" id="GO:0006310">
    <property type="term" value="P:DNA recombination"/>
    <property type="evidence" value="ECO:0007669"/>
    <property type="project" value="UniProtKB-KW"/>
</dbReference>
<dbReference type="PATRIC" id="fig|1265816.5.peg.1081"/>
<comment type="similarity">
    <text evidence="1">Belongs to the 'phage' integrase family.</text>
</comment>
<dbReference type="RefSeq" id="WP_036099913.1">
    <property type="nucleotide sequence ID" value="NZ_AODL01000007.1"/>
</dbReference>
<evidence type="ECO:0000256" key="3">
    <source>
        <dbReference type="ARBA" id="ARBA00023125"/>
    </source>
</evidence>
<dbReference type="Pfam" id="PF00589">
    <property type="entry name" value="Phage_integrase"/>
    <property type="match status" value="1"/>
</dbReference>
<dbReference type="GO" id="GO:0015074">
    <property type="term" value="P:DNA integration"/>
    <property type="evidence" value="ECO:0007669"/>
    <property type="project" value="InterPro"/>
</dbReference>
<evidence type="ECO:0000259" key="6">
    <source>
        <dbReference type="PROSITE" id="PS51898"/>
    </source>
</evidence>
<name>W7D8H8_9LIST</name>
<dbReference type="InterPro" id="IPR013762">
    <property type="entry name" value="Integrase-like_cat_sf"/>
</dbReference>
<evidence type="ECO:0000313" key="8">
    <source>
        <dbReference type="EMBL" id="EUJ45290.1"/>
    </source>
</evidence>
<dbReference type="PANTHER" id="PTHR30349:SF64">
    <property type="entry name" value="PROPHAGE INTEGRASE INTD-RELATED"/>
    <property type="match status" value="1"/>
</dbReference>
<dbReference type="InterPro" id="IPR028259">
    <property type="entry name" value="AP2-like_int_N"/>
</dbReference>
<gene>
    <name evidence="8" type="ORF">PRIP_05488</name>
</gene>
<dbReference type="EMBL" id="AODL01000007">
    <property type="protein sequence ID" value="EUJ45290.1"/>
    <property type="molecule type" value="Genomic_DNA"/>
</dbReference>
<sequence>MASIQQYTTKDGQKLWLFKLYLGIDPGTGKRKGTTKRGFRTEKEANEAAADLEYKLRNNEVTYSKTMLFKDLADEWLEYYSTMNKKASSVRVRRHCINNLNKYFGYLQTRAITKKKYQDMLEDLHTQEYKYNSINSIHSTGKMIFQYAKNHGIALEDVSLGTIIPRSSLTVEEIENKMREADLSGEFYEKAELATFLNAAKKFGEWQDFTIFTLLVYSGMRPGELCALNKDKDLDFEKNQITITKTIYQDGPISTIMVTPPKTEESIRVIDMDPAIMTLLKQHIEWHQSYHIKAPHQTYNEQGFLFARTNSKTYRGYPFAVGDIDNKMERILKKVPDLKSLTPHKLRHTHTSLLAESEGANIEAIMSRLGHKDDRTTRLIYMHVTNHRKERLSKNFSEVMKDFLTIS</sequence>
<dbReference type="InterPro" id="IPR044068">
    <property type="entry name" value="CB"/>
</dbReference>
<dbReference type="CDD" id="cd01189">
    <property type="entry name" value="INT_ICEBs1_C_like"/>
    <property type="match status" value="1"/>
</dbReference>
<evidence type="ECO:0000256" key="2">
    <source>
        <dbReference type="ARBA" id="ARBA00022908"/>
    </source>
</evidence>
<dbReference type="Gene3D" id="1.10.443.10">
    <property type="entry name" value="Intergrase catalytic core"/>
    <property type="match status" value="1"/>
</dbReference>
<keyword evidence="9" id="KW-1185">Reference proteome</keyword>